<accession>A0ABR1YL94</accession>
<dbReference type="SUPFAM" id="SSF52540">
    <property type="entry name" value="P-loop containing nucleoside triphosphate hydrolases"/>
    <property type="match status" value="1"/>
</dbReference>
<feature type="region of interest" description="Disordered" evidence="2">
    <location>
        <begin position="260"/>
        <end position="279"/>
    </location>
</feature>
<feature type="domain" description="Nephrocystin 3-like N-terminal" evidence="3">
    <location>
        <begin position="558"/>
        <end position="718"/>
    </location>
</feature>
<dbReference type="InterPro" id="IPR056884">
    <property type="entry name" value="NPHP3-like_N"/>
</dbReference>
<feature type="compositionally biased region" description="Polar residues" evidence="2">
    <location>
        <begin position="268"/>
        <end position="279"/>
    </location>
</feature>
<sequence length="977" mass="110751">MSISNAQRLHGGAIAESHLRSLNAFTHLCDKAREHRDLLWSQRLIEECDRYQLWAGNLGAGNPRFKLSLDYRLEDASFCSDQVLNLLKILRRHVGRVLHSLGEGELSDRLCWESDDPEESTSGEDSDDSSIEIVLDAEEEARSKDPQDSTSQKLELLSESIKLTVSCLYQLPIRKPAPVDRLRDKSMGEIQHYEHFDTMYVRDKFPILDQRVAVRLGKLLTRRRQLLRYRESHARNLKGSHSAGGQHMFKRTAQVGRASSLHIGPESVTEQSSRTGASKSEATKLVLGRMQSHLENDLAALSNADAESTTSDLASEFTQESPVEIPPRPRNEKGQPMTSFECAYCRLLVFKHTEKDWKKHVLGDLQPYVCTFAECELSEHLFESRNAWFNHETQRHRVEFSCNVAGHEVYRTRAGFIEHLSQVHGTTTQVASTLPELFRRPSKDMTTRCNLCGRITQQLKAHVSRHLQHIALFAVPRIHYQSDIDADEIDSNLAQQLTNPASQKSLQDGSLYSDSEVDAAAEVSTTGPEWEQFLTWLSPEDYWETHQRLSHQAIKGIRQSFFEKDQFVSWMKMEARYLWCFGGAGTGKTLLASTVINKIIDSARDLGGEARIGVAFLYLTYKSPRSLNQLLGSLARQLVVRYCASGDLSPVKELWSSAAQNDFEVPPDLQQLDRLLLDLTSFTNTFIVIDALDEVTDPSQRRDLLDHLRKLGNANLLIMSQYFDGSDDASHDFEIVGSEFEKDDQHRWIDHKITTNAQLKEMVQQQPGLATKMKKLVSDKCAGVFQIAHLIIDRFEQELLPTDTGKPSAGLSEEQEEAYTNALRQIFDSEDPGRHWALWTLSALYIARKPVPMDALRRPLSMQENVFYPPKSFEQGKLLKEEDLETFCFGLVSKQNDRIGLTPDSLFEYFDTRKMDKPFPDFHFQMSEALGHDKAVLDMERGIDADIYKSQDGDMSSGGVEGAVPAAEHPEERGPDS</sequence>
<evidence type="ECO:0008006" key="7">
    <source>
        <dbReference type="Google" id="ProtNLM"/>
    </source>
</evidence>
<dbReference type="InterPro" id="IPR027417">
    <property type="entry name" value="P-loop_NTPase"/>
</dbReference>
<feature type="compositionally biased region" description="Basic and acidic residues" evidence="2">
    <location>
        <begin position="968"/>
        <end position="977"/>
    </location>
</feature>
<reference evidence="5 6" key="1">
    <citation type="submission" date="2024-04" db="EMBL/GenBank/DDBJ databases">
        <title>Phyllosticta paracitricarpa is synonymous to the EU quarantine fungus P. citricarpa based on phylogenomic analyses.</title>
        <authorList>
            <consortium name="Lawrence Berkeley National Laboratory"/>
            <person name="Van Ingen-Buijs V.A."/>
            <person name="Van Westerhoven A.C."/>
            <person name="Haridas S."/>
            <person name="Skiadas P."/>
            <person name="Martin F."/>
            <person name="Groenewald J.Z."/>
            <person name="Crous P.W."/>
            <person name="Seidl M.F."/>
        </authorList>
    </citation>
    <scope>NUCLEOTIDE SEQUENCE [LARGE SCALE GENOMIC DNA]</scope>
    <source>
        <strain evidence="5 6">CBS 123374</strain>
    </source>
</reference>
<dbReference type="Pfam" id="PF26082">
    <property type="entry name" value="zf-C2H2_AcuF"/>
    <property type="match status" value="1"/>
</dbReference>
<organism evidence="5 6">
    <name type="scientific">Phyllosticta capitalensis</name>
    <dbReference type="NCBI Taxonomy" id="121624"/>
    <lineage>
        <taxon>Eukaryota</taxon>
        <taxon>Fungi</taxon>
        <taxon>Dikarya</taxon>
        <taxon>Ascomycota</taxon>
        <taxon>Pezizomycotina</taxon>
        <taxon>Dothideomycetes</taxon>
        <taxon>Dothideomycetes incertae sedis</taxon>
        <taxon>Botryosphaeriales</taxon>
        <taxon>Phyllostictaceae</taxon>
        <taxon>Phyllosticta</taxon>
    </lineage>
</organism>
<dbReference type="EMBL" id="JBBWRZ010000007">
    <property type="protein sequence ID" value="KAK8232529.1"/>
    <property type="molecule type" value="Genomic_DNA"/>
</dbReference>
<evidence type="ECO:0000313" key="5">
    <source>
        <dbReference type="EMBL" id="KAK8232529.1"/>
    </source>
</evidence>
<protein>
    <recommendedName>
        <fullName evidence="7">NACHT domain-containing protein</fullName>
    </recommendedName>
</protein>
<dbReference type="Gene3D" id="3.40.50.300">
    <property type="entry name" value="P-loop containing nucleotide triphosphate hydrolases"/>
    <property type="match status" value="1"/>
</dbReference>
<evidence type="ECO:0000256" key="1">
    <source>
        <dbReference type="ARBA" id="ARBA00022737"/>
    </source>
</evidence>
<evidence type="ECO:0000259" key="4">
    <source>
        <dbReference type="Pfam" id="PF26082"/>
    </source>
</evidence>
<dbReference type="PANTHER" id="PTHR35391:SF7">
    <property type="entry name" value="C2H2-TYPE DOMAIN-CONTAINING PROTEIN"/>
    <property type="match status" value="1"/>
</dbReference>
<evidence type="ECO:0000256" key="2">
    <source>
        <dbReference type="SAM" id="MobiDB-lite"/>
    </source>
</evidence>
<feature type="region of interest" description="Disordered" evidence="2">
    <location>
        <begin position="949"/>
        <end position="977"/>
    </location>
</feature>
<dbReference type="InterPro" id="IPR058925">
    <property type="entry name" value="zf-C2H2_AcuF"/>
</dbReference>
<dbReference type="Proteomes" id="UP001492380">
    <property type="component" value="Unassembled WGS sequence"/>
</dbReference>
<keyword evidence="6" id="KW-1185">Reference proteome</keyword>
<evidence type="ECO:0000313" key="6">
    <source>
        <dbReference type="Proteomes" id="UP001492380"/>
    </source>
</evidence>
<keyword evidence="1" id="KW-0677">Repeat</keyword>
<feature type="region of interest" description="Disordered" evidence="2">
    <location>
        <begin position="314"/>
        <end position="334"/>
    </location>
</feature>
<comment type="caution">
    <text evidence="5">The sequence shown here is derived from an EMBL/GenBank/DDBJ whole genome shotgun (WGS) entry which is preliminary data.</text>
</comment>
<name>A0ABR1YL94_9PEZI</name>
<feature type="domain" description="Oxidoreductase acuF-like C2H2 type zinc-finger" evidence="4">
    <location>
        <begin position="339"/>
        <end position="365"/>
    </location>
</feature>
<proteinExistence type="predicted"/>
<gene>
    <name evidence="5" type="ORF">HDK90DRAFT_490406</name>
</gene>
<dbReference type="Pfam" id="PF24883">
    <property type="entry name" value="NPHP3_N"/>
    <property type="match status" value="1"/>
</dbReference>
<evidence type="ECO:0000259" key="3">
    <source>
        <dbReference type="Pfam" id="PF24883"/>
    </source>
</evidence>
<dbReference type="PANTHER" id="PTHR35391">
    <property type="entry name" value="C2H2-TYPE DOMAIN-CONTAINING PROTEIN-RELATED"/>
    <property type="match status" value="1"/>
</dbReference>